<keyword evidence="9" id="KW-1185">Reference proteome</keyword>
<feature type="binding site" evidence="7">
    <location>
        <begin position="85"/>
        <end position="86"/>
    </location>
    <ligand>
        <name>substrate</name>
    </ligand>
</feature>
<gene>
    <name evidence="7 8" type="primary">murI</name>
    <name evidence="8" type="ORF">NKI27_05190</name>
</gene>
<dbReference type="PANTHER" id="PTHR21198">
    <property type="entry name" value="GLUTAMATE RACEMASE"/>
    <property type="match status" value="1"/>
</dbReference>
<dbReference type="Proteomes" id="UP001163739">
    <property type="component" value="Chromosome"/>
</dbReference>
<dbReference type="InterPro" id="IPR015942">
    <property type="entry name" value="Asp/Glu/hydantoin_racemase"/>
</dbReference>
<dbReference type="InterPro" id="IPR001920">
    <property type="entry name" value="Asp/Glu_race"/>
</dbReference>
<dbReference type="PROSITE" id="PS00923">
    <property type="entry name" value="ASP_GLU_RACEMASE_1"/>
    <property type="match status" value="1"/>
</dbReference>
<dbReference type="InterPro" id="IPR004391">
    <property type="entry name" value="Glu_race"/>
</dbReference>
<dbReference type="HAMAP" id="MF_00258">
    <property type="entry name" value="Glu_racemase"/>
    <property type="match status" value="1"/>
</dbReference>
<comment type="catalytic activity">
    <reaction evidence="1 7">
        <text>L-glutamate = D-glutamate</text>
        <dbReference type="Rhea" id="RHEA:12813"/>
        <dbReference type="ChEBI" id="CHEBI:29985"/>
        <dbReference type="ChEBI" id="CHEBI:29986"/>
        <dbReference type="EC" id="5.1.1.3"/>
    </reaction>
</comment>
<evidence type="ECO:0000256" key="2">
    <source>
        <dbReference type="ARBA" id="ARBA00013090"/>
    </source>
</evidence>
<sequence length="281" mass="30436">MSLSTLKEAAARSPTVMVFDSGVGGLSVCESILSLCPGVRIIYIADNASFPYGTKSEDYLRSRITTVLSAQCKRYQPDMLVIACNTASTLVLSDLRAMLSIPVVGVVPAIKPAAESTQTGAIGLLATSATVQRHYTNQLVADFASHCDVIRVGSSRLVEMAELYLRGEEINEAELASILADFFCETLAQPVDKIVLGCTHFPLLKSQLNNCAPQQVEWVDSGSAIAKRVKGLFESANLTIDASVKPVHQVRFTGEAVANEHFNQRLSSLGFQDFEIQEYIN</sequence>
<feature type="active site" description="Proton donor/acceptor" evidence="7">
    <location>
        <position position="84"/>
    </location>
</feature>
<dbReference type="SUPFAM" id="SSF53681">
    <property type="entry name" value="Aspartate/glutamate racemase"/>
    <property type="match status" value="2"/>
</dbReference>
<dbReference type="EMBL" id="CP100390">
    <property type="protein sequence ID" value="UZE97143.1"/>
    <property type="molecule type" value="Genomic_DNA"/>
</dbReference>
<dbReference type="RefSeq" id="WP_265048625.1">
    <property type="nucleotide sequence ID" value="NZ_CP100390.1"/>
</dbReference>
<feature type="binding site" evidence="7">
    <location>
        <begin position="199"/>
        <end position="200"/>
    </location>
    <ligand>
        <name>substrate</name>
    </ligand>
</feature>
<comment type="function">
    <text evidence="7">Provides the (R)-glutamate required for cell wall biosynthesis.</text>
</comment>
<protein>
    <recommendedName>
        <fullName evidence="2 7">Glutamate racemase</fullName>
        <ecNumber evidence="2 7">5.1.1.3</ecNumber>
    </recommendedName>
</protein>
<dbReference type="GO" id="GO:0008881">
    <property type="term" value="F:glutamate racemase activity"/>
    <property type="evidence" value="ECO:0007669"/>
    <property type="project" value="UniProtKB-EC"/>
</dbReference>
<dbReference type="Gene3D" id="3.40.50.1860">
    <property type="match status" value="2"/>
</dbReference>
<dbReference type="EC" id="5.1.1.3" evidence="2 7"/>
<dbReference type="PROSITE" id="PS00924">
    <property type="entry name" value="ASP_GLU_RACEMASE_2"/>
    <property type="match status" value="1"/>
</dbReference>
<dbReference type="Pfam" id="PF01177">
    <property type="entry name" value="Asp_Glu_race"/>
    <property type="match status" value="1"/>
</dbReference>
<name>A0ABY6N4U9_9ALTE</name>
<organism evidence="8 9">
    <name type="scientific">Alkalimarinus alittae</name>
    <dbReference type="NCBI Taxonomy" id="2961619"/>
    <lineage>
        <taxon>Bacteria</taxon>
        <taxon>Pseudomonadati</taxon>
        <taxon>Pseudomonadota</taxon>
        <taxon>Gammaproteobacteria</taxon>
        <taxon>Alteromonadales</taxon>
        <taxon>Alteromonadaceae</taxon>
        <taxon>Alkalimarinus</taxon>
    </lineage>
</organism>
<evidence type="ECO:0000256" key="7">
    <source>
        <dbReference type="HAMAP-Rule" id="MF_00258"/>
    </source>
</evidence>
<dbReference type="InterPro" id="IPR033134">
    <property type="entry name" value="Asp/Glu_racemase_AS_2"/>
</dbReference>
<feature type="active site" description="Proton donor/acceptor" evidence="7">
    <location>
        <position position="198"/>
    </location>
</feature>
<evidence type="ECO:0000256" key="4">
    <source>
        <dbReference type="ARBA" id="ARBA00022984"/>
    </source>
</evidence>
<accession>A0ABY6N4U9</accession>
<keyword evidence="3 7" id="KW-0133">Cell shape</keyword>
<comment type="similarity">
    <text evidence="7">Belongs to the aspartate/glutamate racemases family.</text>
</comment>
<proteinExistence type="inferred from homology"/>
<evidence type="ECO:0000256" key="6">
    <source>
        <dbReference type="ARBA" id="ARBA00023316"/>
    </source>
</evidence>
<dbReference type="PANTHER" id="PTHR21198:SF2">
    <property type="entry name" value="GLUTAMATE RACEMASE"/>
    <property type="match status" value="1"/>
</dbReference>
<feature type="binding site" evidence="7">
    <location>
        <begin position="20"/>
        <end position="21"/>
    </location>
    <ligand>
        <name>substrate</name>
    </ligand>
</feature>
<evidence type="ECO:0000256" key="5">
    <source>
        <dbReference type="ARBA" id="ARBA00023235"/>
    </source>
</evidence>
<evidence type="ECO:0000256" key="1">
    <source>
        <dbReference type="ARBA" id="ARBA00001602"/>
    </source>
</evidence>
<dbReference type="InterPro" id="IPR018187">
    <property type="entry name" value="Asp/Glu_racemase_AS_1"/>
</dbReference>
<evidence type="ECO:0000313" key="9">
    <source>
        <dbReference type="Proteomes" id="UP001163739"/>
    </source>
</evidence>
<keyword evidence="4 7" id="KW-0573">Peptidoglycan synthesis</keyword>
<keyword evidence="5 7" id="KW-0413">Isomerase</keyword>
<feature type="binding site" evidence="7">
    <location>
        <begin position="52"/>
        <end position="53"/>
    </location>
    <ligand>
        <name>substrate</name>
    </ligand>
</feature>
<comment type="pathway">
    <text evidence="7">Cell wall biogenesis; peptidoglycan biosynthesis.</text>
</comment>
<dbReference type="NCBIfam" id="TIGR00067">
    <property type="entry name" value="glut_race"/>
    <property type="match status" value="1"/>
</dbReference>
<reference evidence="8" key="1">
    <citation type="submission" date="2022-06" db="EMBL/GenBank/DDBJ databases">
        <title>Alkalimarinus sp. nov., isolated from gut of a Alitta virens.</title>
        <authorList>
            <person name="Yang A.I."/>
            <person name="Shin N.-R."/>
        </authorList>
    </citation>
    <scope>NUCLEOTIDE SEQUENCE</scope>
    <source>
        <strain evidence="8">A2M4</strain>
    </source>
</reference>
<keyword evidence="6 7" id="KW-0961">Cell wall biogenesis/degradation</keyword>
<evidence type="ECO:0000256" key="3">
    <source>
        <dbReference type="ARBA" id="ARBA00022960"/>
    </source>
</evidence>
<evidence type="ECO:0000313" key="8">
    <source>
        <dbReference type="EMBL" id="UZE97143.1"/>
    </source>
</evidence>